<organism evidence="3 4">
    <name type="scientific">Rothia kristinae</name>
    <dbReference type="NCBI Taxonomy" id="37923"/>
    <lineage>
        <taxon>Bacteria</taxon>
        <taxon>Bacillati</taxon>
        <taxon>Actinomycetota</taxon>
        <taxon>Actinomycetes</taxon>
        <taxon>Micrococcales</taxon>
        <taxon>Micrococcaceae</taxon>
        <taxon>Rothia</taxon>
    </lineage>
</organism>
<sequence length="187" mass="19735">MKGMRQRPTRLTPVIVTCVVLLALGALLIWLSVDQLSSGRWMPQVDDAVDGASGLAWDSPVGWTVAVILVLLGLVLLIGAIVPGRHHAARLSLPVAESVAVDGSTEAVITNKSLAGLASAEASLVDGVTKVSSSADPRSVIVQITTPLREHRDIVEEVRGSVQRRLSEAGVTPVPKVRVRAVTKEMS</sequence>
<gene>
    <name evidence="3" type="ORF">I6G21_04275</name>
</gene>
<dbReference type="Proteomes" id="UP000594975">
    <property type="component" value="Chromosome"/>
</dbReference>
<dbReference type="AlphaFoldDB" id="A0A7T3CHR6"/>
<feature type="domain" description="DUF6286" evidence="2">
    <location>
        <begin position="71"/>
        <end position="180"/>
    </location>
</feature>
<keyword evidence="1" id="KW-0472">Membrane</keyword>
<dbReference type="KEGG" id="rkr:I6G21_04275"/>
<dbReference type="Pfam" id="PF19803">
    <property type="entry name" value="DUF6286"/>
    <property type="match status" value="1"/>
</dbReference>
<keyword evidence="1" id="KW-1133">Transmembrane helix</keyword>
<feature type="transmembrane region" description="Helical" evidence="1">
    <location>
        <begin position="12"/>
        <end position="33"/>
    </location>
</feature>
<dbReference type="EMBL" id="CP065738">
    <property type="protein sequence ID" value="QPT54394.1"/>
    <property type="molecule type" value="Genomic_DNA"/>
</dbReference>
<protein>
    <recommendedName>
        <fullName evidence="2">DUF6286 domain-containing protein</fullName>
    </recommendedName>
</protein>
<accession>A0A7T3CHR6</accession>
<evidence type="ECO:0000313" key="4">
    <source>
        <dbReference type="Proteomes" id="UP000594975"/>
    </source>
</evidence>
<feature type="transmembrane region" description="Helical" evidence="1">
    <location>
        <begin position="61"/>
        <end position="82"/>
    </location>
</feature>
<evidence type="ECO:0000313" key="3">
    <source>
        <dbReference type="EMBL" id="QPT54394.1"/>
    </source>
</evidence>
<dbReference type="InterPro" id="IPR046253">
    <property type="entry name" value="DUF6286"/>
</dbReference>
<evidence type="ECO:0000256" key="1">
    <source>
        <dbReference type="SAM" id="Phobius"/>
    </source>
</evidence>
<name>A0A7T3CHR6_9MICC</name>
<keyword evidence="1" id="KW-0812">Transmembrane</keyword>
<proteinExistence type="predicted"/>
<reference evidence="3 4" key="1">
    <citation type="submission" date="2020-12" db="EMBL/GenBank/DDBJ databases">
        <title>FDA dAtabase for Regulatory Grade micrObial Sequences (FDA-ARGOS): Supporting development and validation of Infectious Disease Dx tests.</title>
        <authorList>
            <person name="Sproer C."/>
            <person name="Gronow S."/>
            <person name="Severitt S."/>
            <person name="Schroder I."/>
            <person name="Tallon L."/>
            <person name="Sadzewicz L."/>
            <person name="Zhao X."/>
            <person name="Boylan J."/>
            <person name="Ott S."/>
            <person name="Bowen H."/>
            <person name="Vavikolanu K."/>
            <person name="Mehta A."/>
            <person name="Aluvathingal J."/>
            <person name="Nadendla S."/>
            <person name="Lowell S."/>
            <person name="Myers T."/>
            <person name="Yan Y."/>
            <person name="Sichtig H."/>
        </authorList>
    </citation>
    <scope>NUCLEOTIDE SEQUENCE [LARGE SCALE GENOMIC DNA]</scope>
    <source>
        <strain evidence="3 4">FDAARGOS_864</strain>
    </source>
</reference>
<evidence type="ECO:0000259" key="2">
    <source>
        <dbReference type="Pfam" id="PF19803"/>
    </source>
</evidence>